<dbReference type="Pfam" id="PF04773">
    <property type="entry name" value="FecR"/>
    <property type="match status" value="1"/>
</dbReference>
<dbReference type="Pfam" id="PF16220">
    <property type="entry name" value="DUF4880"/>
    <property type="match status" value="1"/>
</dbReference>
<reference evidence="4 5" key="1">
    <citation type="submission" date="2021-06" db="EMBL/GenBank/DDBJ databases">
        <title>Sphingomonas sp. XMGL2, whole genome shotgun sequencing project.</title>
        <authorList>
            <person name="Zhao G."/>
            <person name="Shen L."/>
        </authorList>
    </citation>
    <scope>NUCLEOTIDE SEQUENCE [LARGE SCALE GENOMIC DNA]</scope>
    <source>
        <strain evidence="4 5">XMGL2</strain>
    </source>
</reference>
<dbReference type="PANTHER" id="PTHR30273">
    <property type="entry name" value="PERIPLASMIC SIGNAL SENSOR AND SIGMA FACTOR ACTIVATOR FECR-RELATED"/>
    <property type="match status" value="1"/>
</dbReference>
<dbReference type="PIRSF" id="PIRSF018266">
    <property type="entry name" value="FecR"/>
    <property type="match status" value="1"/>
</dbReference>
<sequence>MTDIKANKDADAEAAAWYARLHADDAGLAARDDFARWHAAAPEHRRAWDALTTIADRLDAAADDAELRAMRAEALAMAAPARETNFNWMAMAAAIALLALVVGGAFFAVRRPSPQPDRTLVAAAKEYRTAVGERLTVKLADGSRVTLNTASLVRLPQWGAERRVELVRGEAFFRVAKDRAHPFIVSGAGNRVMALGTAFSVRLAPQRFRVALTEGTVKVDTPAARRSTILHRGATLEADATGVRVTADHAEDAMGWLEGRISFNAEPLGKVVAEMNRYSARQIVLRDATLANVPFSGVLNTTDGDALASALESYRIARIAHQDDHELVLAQY</sequence>
<feature type="domain" description="FecR N-terminal" evidence="3">
    <location>
        <begin position="13"/>
        <end position="51"/>
    </location>
</feature>
<dbReference type="InterPro" id="IPR032623">
    <property type="entry name" value="FecR_N"/>
</dbReference>
<name>A0ABS6BDM8_9SPHN</name>
<feature type="domain" description="FecR protein" evidence="2">
    <location>
        <begin position="126"/>
        <end position="218"/>
    </location>
</feature>
<evidence type="ECO:0000259" key="2">
    <source>
        <dbReference type="Pfam" id="PF04773"/>
    </source>
</evidence>
<dbReference type="EMBL" id="JAHKRT010000001">
    <property type="protein sequence ID" value="MBU3076264.1"/>
    <property type="molecule type" value="Genomic_DNA"/>
</dbReference>
<dbReference type="InterPro" id="IPR012373">
    <property type="entry name" value="Ferrdict_sens_TM"/>
</dbReference>
<feature type="transmembrane region" description="Helical" evidence="1">
    <location>
        <begin position="88"/>
        <end position="109"/>
    </location>
</feature>
<keyword evidence="1" id="KW-0812">Transmembrane</keyword>
<evidence type="ECO:0000256" key="1">
    <source>
        <dbReference type="SAM" id="Phobius"/>
    </source>
</evidence>
<evidence type="ECO:0000313" key="5">
    <source>
        <dbReference type="Proteomes" id="UP000776276"/>
    </source>
</evidence>
<evidence type="ECO:0000259" key="3">
    <source>
        <dbReference type="Pfam" id="PF16220"/>
    </source>
</evidence>
<keyword evidence="5" id="KW-1185">Reference proteome</keyword>
<evidence type="ECO:0000313" key="4">
    <source>
        <dbReference type="EMBL" id="MBU3076264.1"/>
    </source>
</evidence>
<dbReference type="PANTHER" id="PTHR30273:SF2">
    <property type="entry name" value="PROTEIN FECR"/>
    <property type="match status" value="1"/>
</dbReference>
<keyword evidence="1" id="KW-0472">Membrane</keyword>
<proteinExistence type="predicted"/>
<accession>A0ABS6BDM8</accession>
<organism evidence="4 5">
    <name type="scientific">Sphingomonas quercus</name>
    <dbReference type="NCBI Taxonomy" id="2842451"/>
    <lineage>
        <taxon>Bacteria</taxon>
        <taxon>Pseudomonadati</taxon>
        <taxon>Pseudomonadota</taxon>
        <taxon>Alphaproteobacteria</taxon>
        <taxon>Sphingomonadales</taxon>
        <taxon>Sphingomonadaceae</taxon>
        <taxon>Sphingomonas</taxon>
    </lineage>
</organism>
<protein>
    <submittedName>
        <fullName evidence="4">FecR domain-containing protein</fullName>
    </submittedName>
</protein>
<dbReference type="InterPro" id="IPR006860">
    <property type="entry name" value="FecR"/>
</dbReference>
<dbReference type="Proteomes" id="UP000776276">
    <property type="component" value="Unassembled WGS sequence"/>
</dbReference>
<dbReference type="RefSeq" id="WP_216318146.1">
    <property type="nucleotide sequence ID" value="NZ_JAHKRT010000001.1"/>
</dbReference>
<comment type="caution">
    <text evidence="4">The sequence shown here is derived from an EMBL/GenBank/DDBJ whole genome shotgun (WGS) entry which is preliminary data.</text>
</comment>
<keyword evidence="1" id="KW-1133">Transmembrane helix</keyword>
<gene>
    <name evidence="4" type="ORF">KOF26_00150</name>
</gene>